<dbReference type="NCBIfam" id="NF000594">
    <property type="entry name" value="PRK00015.1-1"/>
    <property type="match status" value="1"/>
</dbReference>
<proteinExistence type="inferred from homology"/>
<evidence type="ECO:0000256" key="16">
    <source>
        <dbReference type="RuleBase" id="RU003515"/>
    </source>
</evidence>
<keyword evidence="9 14" id="KW-0540">Nuclease</keyword>
<organism evidence="18 19">
    <name type="scientific">Rhodoblastus acidophilus</name>
    <name type="common">Rhodopseudomonas acidophila</name>
    <dbReference type="NCBI Taxonomy" id="1074"/>
    <lineage>
        <taxon>Bacteria</taxon>
        <taxon>Pseudomonadati</taxon>
        <taxon>Pseudomonadota</taxon>
        <taxon>Alphaproteobacteria</taxon>
        <taxon>Hyphomicrobiales</taxon>
        <taxon>Rhodoblastaceae</taxon>
        <taxon>Rhodoblastus</taxon>
    </lineage>
</organism>
<evidence type="ECO:0000256" key="14">
    <source>
        <dbReference type="HAMAP-Rule" id="MF_00052"/>
    </source>
</evidence>
<dbReference type="HAMAP" id="MF_00052_B">
    <property type="entry name" value="RNase_HII_B"/>
    <property type="match status" value="1"/>
</dbReference>
<evidence type="ECO:0000256" key="2">
    <source>
        <dbReference type="ARBA" id="ARBA00001946"/>
    </source>
</evidence>
<dbReference type="InterPro" id="IPR001352">
    <property type="entry name" value="RNase_HII/HIII"/>
</dbReference>
<accession>A0A6N8DHI6</accession>
<evidence type="ECO:0000256" key="6">
    <source>
        <dbReference type="ARBA" id="ARBA00012180"/>
    </source>
</evidence>
<feature type="binding site" evidence="14 15">
    <location>
        <position position="23"/>
    </location>
    <ligand>
        <name>a divalent metal cation</name>
        <dbReference type="ChEBI" id="CHEBI:60240"/>
    </ligand>
</feature>
<comment type="catalytic activity">
    <reaction evidence="1 14 15 16">
        <text>Endonucleolytic cleavage to 5'-phosphomonoester.</text>
        <dbReference type="EC" id="3.1.26.4"/>
    </reaction>
</comment>
<dbReference type="EMBL" id="WNKS01000001">
    <property type="protein sequence ID" value="MTV29677.1"/>
    <property type="molecule type" value="Genomic_DNA"/>
</dbReference>
<dbReference type="PANTHER" id="PTHR10954:SF18">
    <property type="entry name" value="RIBONUCLEASE HII"/>
    <property type="match status" value="1"/>
</dbReference>
<keyword evidence="11 14" id="KW-0255">Endonuclease</keyword>
<evidence type="ECO:0000256" key="11">
    <source>
        <dbReference type="ARBA" id="ARBA00022759"/>
    </source>
</evidence>
<evidence type="ECO:0000313" key="18">
    <source>
        <dbReference type="EMBL" id="MTV29677.1"/>
    </source>
</evidence>
<dbReference type="GO" id="GO:0003723">
    <property type="term" value="F:RNA binding"/>
    <property type="evidence" value="ECO:0007669"/>
    <property type="project" value="UniProtKB-UniRule"/>
</dbReference>
<dbReference type="GO" id="GO:0032299">
    <property type="term" value="C:ribonuclease H2 complex"/>
    <property type="evidence" value="ECO:0007669"/>
    <property type="project" value="TreeGrafter"/>
</dbReference>
<comment type="cofactor">
    <cofactor evidence="2">
        <name>Mg(2+)</name>
        <dbReference type="ChEBI" id="CHEBI:18420"/>
    </cofactor>
</comment>
<dbReference type="InterPro" id="IPR024567">
    <property type="entry name" value="RNase_HII/HIII_dom"/>
</dbReference>
<evidence type="ECO:0000256" key="13">
    <source>
        <dbReference type="ARBA" id="ARBA00023211"/>
    </source>
</evidence>
<dbReference type="GO" id="GO:0004523">
    <property type="term" value="F:RNA-DNA hybrid ribonuclease activity"/>
    <property type="evidence" value="ECO:0007669"/>
    <property type="project" value="UniProtKB-UniRule"/>
</dbReference>
<comment type="subcellular location">
    <subcellularLocation>
        <location evidence="4 14">Cytoplasm</location>
    </subcellularLocation>
</comment>
<keyword evidence="8 14" id="KW-0963">Cytoplasm</keyword>
<evidence type="ECO:0000256" key="5">
    <source>
        <dbReference type="ARBA" id="ARBA00007383"/>
    </source>
</evidence>
<evidence type="ECO:0000256" key="1">
    <source>
        <dbReference type="ARBA" id="ARBA00000077"/>
    </source>
</evidence>
<dbReference type="AlphaFoldDB" id="A0A6N8DHI6"/>
<keyword evidence="13 14" id="KW-0464">Manganese</keyword>
<dbReference type="FunFam" id="3.30.420.10:FF:000006">
    <property type="entry name" value="Ribonuclease HII"/>
    <property type="match status" value="1"/>
</dbReference>
<dbReference type="GO" id="GO:0006298">
    <property type="term" value="P:mismatch repair"/>
    <property type="evidence" value="ECO:0007669"/>
    <property type="project" value="TreeGrafter"/>
</dbReference>
<evidence type="ECO:0000256" key="7">
    <source>
        <dbReference type="ARBA" id="ARBA00019179"/>
    </source>
</evidence>
<comment type="cofactor">
    <cofactor evidence="14 15">
        <name>Mn(2+)</name>
        <dbReference type="ChEBI" id="CHEBI:29035"/>
    </cofactor>
    <cofactor evidence="14 15">
        <name>Mg(2+)</name>
        <dbReference type="ChEBI" id="CHEBI:18420"/>
    </cofactor>
    <text evidence="14 15">Manganese or magnesium. Binds 1 divalent metal ion per monomer in the absence of substrate. May bind a second metal ion after substrate binding.</text>
</comment>
<comment type="function">
    <text evidence="3 14 16">Endonuclease that specifically degrades the RNA of RNA-DNA hybrids.</text>
</comment>
<reference evidence="18 19" key="1">
    <citation type="submission" date="2019-11" db="EMBL/GenBank/DDBJ databases">
        <title>Whole-genome sequence of a Rhodoblastus acidophilus DSM 142.</title>
        <authorList>
            <person name="Kyndt J.A."/>
            <person name="Meyer T.E."/>
        </authorList>
    </citation>
    <scope>NUCLEOTIDE SEQUENCE [LARGE SCALE GENOMIC DNA]</scope>
    <source>
        <strain evidence="18 19">DSM 142</strain>
    </source>
</reference>
<dbReference type="GO" id="GO:0030145">
    <property type="term" value="F:manganese ion binding"/>
    <property type="evidence" value="ECO:0007669"/>
    <property type="project" value="UniProtKB-UniRule"/>
</dbReference>
<dbReference type="InterPro" id="IPR022898">
    <property type="entry name" value="RNase_HII"/>
</dbReference>
<name>A0A6N8DHI6_RHOAC</name>
<comment type="caution">
    <text evidence="18">The sequence shown here is derived from an EMBL/GenBank/DDBJ whole genome shotgun (WGS) entry which is preliminary data.</text>
</comment>
<feature type="binding site" evidence="14 15">
    <location>
        <position position="24"/>
    </location>
    <ligand>
        <name>a divalent metal cation</name>
        <dbReference type="ChEBI" id="CHEBI:60240"/>
    </ligand>
</feature>
<evidence type="ECO:0000313" key="19">
    <source>
        <dbReference type="Proteomes" id="UP000439113"/>
    </source>
</evidence>
<comment type="similarity">
    <text evidence="5 14 16">Belongs to the RNase HII family.</text>
</comment>
<evidence type="ECO:0000256" key="4">
    <source>
        <dbReference type="ARBA" id="ARBA00004496"/>
    </source>
</evidence>
<keyword evidence="12 14" id="KW-0378">Hydrolase</keyword>
<dbReference type="InterPro" id="IPR036397">
    <property type="entry name" value="RNaseH_sf"/>
</dbReference>
<dbReference type="PANTHER" id="PTHR10954">
    <property type="entry name" value="RIBONUCLEASE H2 SUBUNIT A"/>
    <property type="match status" value="1"/>
</dbReference>
<dbReference type="PROSITE" id="PS51975">
    <property type="entry name" value="RNASE_H_2"/>
    <property type="match status" value="1"/>
</dbReference>
<evidence type="ECO:0000256" key="12">
    <source>
        <dbReference type="ARBA" id="ARBA00022801"/>
    </source>
</evidence>
<dbReference type="EC" id="3.1.26.4" evidence="6 14"/>
<dbReference type="CDD" id="cd07182">
    <property type="entry name" value="RNase_HII_bacteria_HII_like"/>
    <property type="match status" value="1"/>
</dbReference>
<dbReference type="InterPro" id="IPR012337">
    <property type="entry name" value="RNaseH-like_sf"/>
</dbReference>
<protein>
    <recommendedName>
        <fullName evidence="7 14">Ribonuclease HII</fullName>
        <shortName evidence="14">RNase HII</shortName>
        <ecNumber evidence="6 14">3.1.26.4</ecNumber>
    </recommendedName>
</protein>
<dbReference type="GO" id="GO:0005737">
    <property type="term" value="C:cytoplasm"/>
    <property type="evidence" value="ECO:0007669"/>
    <property type="project" value="UniProtKB-SubCell"/>
</dbReference>
<evidence type="ECO:0000256" key="10">
    <source>
        <dbReference type="ARBA" id="ARBA00022723"/>
    </source>
</evidence>
<sequence length="207" mass="21715">MSAHFEVERDLIAQGFALVAGIDEVGRGPLAGPVCVAAVILDPDNLPNGLDDSKKLSAKRRRALAEEIYASALAISVVMAPAAEVDALNIRGATLAAMVRAARTLARTPAFALIDGRDAPELICPARALVNGDAISMSIAAASIVAKVARDNLMQRLDRLYPVYGFAGHAGYGTAAHLAALRFYGPCPEHRRSFAPVRAVASLDTCP</sequence>
<gene>
    <name evidence="14" type="primary">rnhB</name>
    <name evidence="18" type="ORF">GJ654_01570</name>
</gene>
<evidence type="ECO:0000259" key="17">
    <source>
        <dbReference type="PROSITE" id="PS51975"/>
    </source>
</evidence>
<evidence type="ECO:0000256" key="8">
    <source>
        <dbReference type="ARBA" id="ARBA00022490"/>
    </source>
</evidence>
<dbReference type="Gene3D" id="3.30.420.10">
    <property type="entry name" value="Ribonuclease H-like superfamily/Ribonuclease H"/>
    <property type="match status" value="1"/>
</dbReference>
<dbReference type="OrthoDB" id="9803420at2"/>
<keyword evidence="10 14" id="KW-0479">Metal-binding</keyword>
<dbReference type="NCBIfam" id="NF000595">
    <property type="entry name" value="PRK00015.1-3"/>
    <property type="match status" value="1"/>
</dbReference>
<feature type="domain" description="RNase H type-2" evidence="17">
    <location>
        <begin position="17"/>
        <end position="206"/>
    </location>
</feature>
<dbReference type="Proteomes" id="UP000439113">
    <property type="component" value="Unassembled WGS sequence"/>
</dbReference>
<dbReference type="SUPFAM" id="SSF53098">
    <property type="entry name" value="Ribonuclease H-like"/>
    <property type="match status" value="1"/>
</dbReference>
<evidence type="ECO:0000256" key="9">
    <source>
        <dbReference type="ARBA" id="ARBA00022722"/>
    </source>
</evidence>
<feature type="binding site" evidence="14 15">
    <location>
        <position position="115"/>
    </location>
    <ligand>
        <name>a divalent metal cation</name>
        <dbReference type="ChEBI" id="CHEBI:60240"/>
    </ligand>
</feature>
<evidence type="ECO:0000256" key="15">
    <source>
        <dbReference type="PROSITE-ProRule" id="PRU01319"/>
    </source>
</evidence>
<dbReference type="GO" id="GO:0043137">
    <property type="term" value="P:DNA replication, removal of RNA primer"/>
    <property type="evidence" value="ECO:0007669"/>
    <property type="project" value="TreeGrafter"/>
</dbReference>
<evidence type="ECO:0000256" key="3">
    <source>
        <dbReference type="ARBA" id="ARBA00004065"/>
    </source>
</evidence>
<dbReference type="RefSeq" id="WP_155444328.1">
    <property type="nucleotide sequence ID" value="NZ_JAOQNR010000001.1"/>
</dbReference>
<dbReference type="Pfam" id="PF01351">
    <property type="entry name" value="RNase_HII"/>
    <property type="match status" value="1"/>
</dbReference>